<feature type="domain" description="EthD" evidence="1">
    <location>
        <begin position="29"/>
        <end position="98"/>
    </location>
</feature>
<comment type="caution">
    <text evidence="2">The sequence shown here is derived from an EMBL/GenBank/DDBJ whole genome shotgun (WGS) entry which is preliminary data.</text>
</comment>
<reference evidence="3" key="1">
    <citation type="journal article" date="2019" name="Int. J. Syst. Evol. Microbiol.">
        <title>The Global Catalogue of Microorganisms (GCM) 10K type strain sequencing project: providing services to taxonomists for standard genome sequencing and annotation.</title>
        <authorList>
            <consortium name="The Broad Institute Genomics Platform"/>
            <consortium name="The Broad Institute Genome Sequencing Center for Infectious Disease"/>
            <person name="Wu L."/>
            <person name="Ma J."/>
        </authorList>
    </citation>
    <scope>NUCLEOTIDE SEQUENCE [LARGE SCALE GENOMIC DNA]</scope>
    <source>
        <strain evidence="3">JCM 16540</strain>
    </source>
</reference>
<protein>
    <recommendedName>
        <fullName evidence="1">EthD domain-containing protein</fullName>
    </recommendedName>
</protein>
<keyword evidence="3" id="KW-1185">Reference proteome</keyword>
<dbReference type="InterPro" id="IPR009799">
    <property type="entry name" value="EthD_dom"/>
</dbReference>
<gene>
    <name evidence="2" type="ORF">GCM10022197_34370</name>
</gene>
<evidence type="ECO:0000259" key="1">
    <source>
        <dbReference type="Pfam" id="PF07110"/>
    </source>
</evidence>
<accession>A0ABP6Y0Y1</accession>
<proteinExistence type="predicted"/>
<sequence>MSTPTEPVDHAQRDDTITVSSYTTVLGRRSLAEADFRAYWRDVHGPLCSRVPGLGWYVQHHFARHHDAHLWPLPDGVERLAGYELDGMVEIGWRDADAQAVFTEASGILFSDEQNVFEETAAYPLPTGSTTLVDRTPDPTPNGADPVDRLHVHLGVRPETRDAVVTTLEEGFRELAGRTPDLLKVRLHPLEPHDNSTPNPPAPGVAHTVPTGRVDLVAVEVAFTDPLARRRALEGEPFRAVNAALAGLVTHVTAFAVTGVHTFVRDGRLTDAGLRGSRVAELITSFAALNQVDDDVRHLMRTGTLPSHPGA</sequence>
<evidence type="ECO:0000313" key="3">
    <source>
        <dbReference type="Proteomes" id="UP001500767"/>
    </source>
</evidence>
<dbReference type="Proteomes" id="UP001500767">
    <property type="component" value="Unassembled WGS sequence"/>
</dbReference>
<organism evidence="2 3">
    <name type="scientific">Microlunatus spumicola</name>
    <dbReference type="NCBI Taxonomy" id="81499"/>
    <lineage>
        <taxon>Bacteria</taxon>
        <taxon>Bacillati</taxon>
        <taxon>Actinomycetota</taxon>
        <taxon>Actinomycetes</taxon>
        <taxon>Propionibacteriales</taxon>
        <taxon>Propionibacteriaceae</taxon>
        <taxon>Microlunatus</taxon>
    </lineage>
</organism>
<name>A0ABP6Y0Y1_9ACTN</name>
<dbReference type="RefSeq" id="WP_204910135.1">
    <property type="nucleotide sequence ID" value="NZ_BAAAYR010000004.1"/>
</dbReference>
<dbReference type="Gene3D" id="3.30.70.100">
    <property type="match status" value="1"/>
</dbReference>
<dbReference type="InterPro" id="IPR011008">
    <property type="entry name" value="Dimeric_a/b-barrel"/>
</dbReference>
<dbReference type="SUPFAM" id="SSF54909">
    <property type="entry name" value="Dimeric alpha+beta barrel"/>
    <property type="match status" value="1"/>
</dbReference>
<dbReference type="Pfam" id="PF07110">
    <property type="entry name" value="EthD"/>
    <property type="match status" value="1"/>
</dbReference>
<dbReference type="EMBL" id="BAAAYR010000004">
    <property type="protein sequence ID" value="GAA3574473.1"/>
    <property type="molecule type" value="Genomic_DNA"/>
</dbReference>
<evidence type="ECO:0000313" key="2">
    <source>
        <dbReference type="EMBL" id="GAA3574473.1"/>
    </source>
</evidence>